<evidence type="ECO:0000313" key="2">
    <source>
        <dbReference type="EMBL" id="KAJ6263942.1"/>
    </source>
</evidence>
<accession>A0AAD6J527</accession>
<protein>
    <submittedName>
        <fullName evidence="2">Uncharacterized protein</fullName>
    </submittedName>
</protein>
<gene>
    <name evidence="2" type="ORF">Dda_0079</name>
</gene>
<keyword evidence="3" id="KW-1185">Reference proteome</keyword>
<evidence type="ECO:0000256" key="1">
    <source>
        <dbReference type="SAM" id="SignalP"/>
    </source>
</evidence>
<name>A0AAD6J527_DREDA</name>
<evidence type="ECO:0000313" key="3">
    <source>
        <dbReference type="Proteomes" id="UP001221413"/>
    </source>
</evidence>
<organism evidence="2 3">
    <name type="scientific">Drechslerella dactyloides</name>
    <name type="common">Nematode-trapping fungus</name>
    <name type="synonym">Arthrobotrys dactyloides</name>
    <dbReference type="NCBI Taxonomy" id="74499"/>
    <lineage>
        <taxon>Eukaryota</taxon>
        <taxon>Fungi</taxon>
        <taxon>Dikarya</taxon>
        <taxon>Ascomycota</taxon>
        <taxon>Pezizomycotina</taxon>
        <taxon>Orbiliomycetes</taxon>
        <taxon>Orbiliales</taxon>
        <taxon>Orbiliaceae</taxon>
        <taxon>Drechslerella</taxon>
    </lineage>
</organism>
<reference evidence="2" key="1">
    <citation type="submission" date="2023-01" db="EMBL/GenBank/DDBJ databases">
        <title>The chitinases involved in constricting ring structure development in the nematode-trapping fungus Drechslerella dactyloides.</title>
        <authorList>
            <person name="Wang R."/>
            <person name="Zhang L."/>
            <person name="Tang P."/>
            <person name="Li S."/>
            <person name="Liang L."/>
        </authorList>
    </citation>
    <scope>NUCLEOTIDE SEQUENCE</scope>
    <source>
        <strain evidence="2">YMF1.00031</strain>
    </source>
</reference>
<feature type="signal peptide" evidence="1">
    <location>
        <begin position="1"/>
        <end position="21"/>
    </location>
</feature>
<dbReference type="EMBL" id="JAQGDS010000001">
    <property type="protein sequence ID" value="KAJ6263942.1"/>
    <property type="molecule type" value="Genomic_DNA"/>
</dbReference>
<sequence length="771" mass="85060">MLFGFRAAALVVLLAAEQAAAQSSCSCTCIADQCLTTVAGPKFAPSDDALSACRSYMWTISTVTDSTVTITSFSTSTVARSTDDIGTDTVTTTTTDTDTVTTTVTSGSTETETLLLQSDSGAAAKRRRDASLAKRQAKTIPAFATAGCPEPSMFSSACNCINITPGGTLYIRVNGTTTSTIPGTRTTTVDEVHSTTTSVTVTTNTVTTTTITSTVQPTVTVWIFRVAVGPSATPSSYRGQLWQLTADPPSPSLTRLAYAAASATAAAYLFRAEPDGTIHGINDEIFTADSIEQVEQLYLEPPPGSRTEVPCKFDLSTFGVTCSSPSGQNWVGIDQGSSKAVIFNTDSGASSTARTLMMNTTDQGILLNARRKIRAWMKLASDSTPSDPESEKEKYIRKPTRLLNLEETNAHQRLGANPGLLEIKAEQYIDFAEVLCEDAVWRLESRLIFDNLNHIPSDLFDDIIDDQNNGVPGYSFLTDERNAAIAGSRYSGILQNYRNTIAGTPPPRTTHEEEGKYSWNTKRKSYHQVRFEQIGRLLLEAGYKPPPLPMELNIEQYPDPTQYYIEVQSFLETIFCLLVATCPQVGEFEDIVRLSFVNQDAAMRNLRLEDGHFVVLSHVFEEDIPQRTVIPKPLSRLILIYLIMVRPFTSILGTEKEYEQIHWREDCLFPASNGSPWPMKRADRVLRRETKAKMGIDIGLNDFRAVYHNLKSELGEGWLQEAKYRLRGDDEERVEFKWSVRDPDAPPCPDETALPSNPFLSTKFSYNLTFG</sequence>
<dbReference type="Proteomes" id="UP001221413">
    <property type="component" value="Unassembled WGS sequence"/>
</dbReference>
<dbReference type="AlphaFoldDB" id="A0AAD6J527"/>
<feature type="chain" id="PRO_5042110709" evidence="1">
    <location>
        <begin position="22"/>
        <end position="771"/>
    </location>
</feature>
<keyword evidence="1" id="KW-0732">Signal</keyword>
<comment type="caution">
    <text evidence="2">The sequence shown here is derived from an EMBL/GenBank/DDBJ whole genome shotgun (WGS) entry which is preliminary data.</text>
</comment>
<proteinExistence type="predicted"/>